<dbReference type="InterPro" id="IPR001810">
    <property type="entry name" value="F-box_dom"/>
</dbReference>
<sequence>LSRLPDLCLLEIFMNLKIMDICSITTANRRICSICSDKTLDKAKWKGAYLSLFQIENGYSFYYEPCPGGLKEPIYVYHYQIAY</sequence>
<organism evidence="2 3">
    <name type="scientific">Pristionchus mayeri</name>
    <dbReference type="NCBI Taxonomy" id="1317129"/>
    <lineage>
        <taxon>Eukaryota</taxon>
        <taxon>Metazoa</taxon>
        <taxon>Ecdysozoa</taxon>
        <taxon>Nematoda</taxon>
        <taxon>Chromadorea</taxon>
        <taxon>Rhabditida</taxon>
        <taxon>Rhabditina</taxon>
        <taxon>Diplogasteromorpha</taxon>
        <taxon>Diplogasteroidea</taxon>
        <taxon>Neodiplogasteridae</taxon>
        <taxon>Pristionchus</taxon>
    </lineage>
</organism>
<dbReference type="InterPro" id="IPR036047">
    <property type="entry name" value="F-box-like_dom_sf"/>
</dbReference>
<comment type="caution">
    <text evidence="2">The sequence shown here is derived from an EMBL/GenBank/DDBJ whole genome shotgun (WGS) entry which is preliminary data.</text>
</comment>
<feature type="non-terminal residue" evidence="2">
    <location>
        <position position="83"/>
    </location>
</feature>
<dbReference type="Proteomes" id="UP001328107">
    <property type="component" value="Unassembled WGS sequence"/>
</dbReference>
<evidence type="ECO:0000313" key="2">
    <source>
        <dbReference type="EMBL" id="GMR45811.1"/>
    </source>
</evidence>
<feature type="domain" description="F-box" evidence="1">
    <location>
        <begin position="1"/>
        <end position="48"/>
    </location>
</feature>
<gene>
    <name evidence="2" type="ORF">PMAYCL1PPCAC_16006</name>
</gene>
<feature type="non-terminal residue" evidence="2">
    <location>
        <position position="1"/>
    </location>
</feature>
<dbReference type="Pfam" id="PF00646">
    <property type="entry name" value="F-box"/>
    <property type="match status" value="1"/>
</dbReference>
<dbReference type="SUPFAM" id="SSF81383">
    <property type="entry name" value="F-box domain"/>
    <property type="match status" value="1"/>
</dbReference>
<keyword evidence="3" id="KW-1185">Reference proteome</keyword>
<protein>
    <recommendedName>
        <fullName evidence="1">F-box domain-containing protein</fullName>
    </recommendedName>
</protein>
<dbReference type="AlphaFoldDB" id="A0AAN5HZB1"/>
<dbReference type="PROSITE" id="PS50181">
    <property type="entry name" value="FBOX"/>
    <property type="match status" value="1"/>
</dbReference>
<name>A0AAN5HZB1_9BILA</name>
<proteinExistence type="predicted"/>
<dbReference type="CDD" id="cd09917">
    <property type="entry name" value="F-box_SF"/>
    <property type="match status" value="1"/>
</dbReference>
<evidence type="ECO:0000313" key="3">
    <source>
        <dbReference type="Proteomes" id="UP001328107"/>
    </source>
</evidence>
<dbReference type="EMBL" id="BTRK01000004">
    <property type="protein sequence ID" value="GMR45811.1"/>
    <property type="molecule type" value="Genomic_DNA"/>
</dbReference>
<accession>A0AAN5HZB1</accession>
<evidence type="ECO:0000259" key="1">
    <source>
        <dbReference type="PROSITE" id="PS50181"/>
    </source>
</evidence>
<reference evidence="3" key="1">
    <citation type="submission" date="2022-10" db="EMBL/GenBank/DDBJ databases">
        <title>Genome assembly of Pristionchus species.</title>
        <authorList>
            <person name="Yoshida K."/>
            <person name="Sommer R.J."/>
        </authorList>
    </citation>
    <scope>NUCLEOTIDE SEQUENCE [LARGE SCALE GENOMIC DNA]</scope>
    <source>
        <strain evidence="3">RS5460</strain>
    </source>
</reference>